<dbReference type="SUPFAM" id="SSF46785">
    <property type="entry name" value="Winged helix' DNA-binding domain"/>
    <property type="match status" value="1"/>
</dbReference>
<keyword evidence="7" id="KW-1185">Reference proteome</keyword>
<dbReference type="InterPro" id="IPR036390">
    <property type="entry name" value="WH_DNA-bd_sf"/>
</dbReference>
<sequence length="307" mass="34151">MHPDLRRLDLNLLPVFDALYRRRSVTGAAHELAMSASAFSHALARLRSTLGDELFVRQGQRMQPTVRAEQMATPIAGALKLLQDSISASHGFDPATSQRTFVFSATDYTTFAVLPSLIARLHIVAPQVHIRIIYSSRKVSIEELAAGRIDFALGYSEERDPLPDGVEDFDWLSDDYVVIASRHHPRIRGSLTLDNYLQERHAVVTPWNETRGMVDHVLDGLALKREVSLHLPTVLAAPFIIAGSELIMTIPRQAAQTLSAAAPVSIYQAPFAIPPYAIKVYCHSNYLRTDAHAWMRQELLNIVPLSA</sequence>
<dbReference type="RefSeq" id="WP_051780209.1">
    <property type="nucleotide sequence ID" value="NZ_BCTH01000049.1"/>
</dbReference>
<dbReference type="InterPro" id="IPR000847">
    <property type="entry name" value="LysR_HTH_N"/>
</dbReference>
<evidence type="ECO:0000313" key="7">
    <source>
        <dbReference type="Proteomes" id="UP000027604"/>
    </source>
</evidence>
<comment type="similarity">
    <text evidence="1">Belongs to the LysR transcriptional regulatory family.</text>
</comment>
<dbReference type="InterPro" id="IPR005119">
    <property type="entry name" value="LysR_subst-bd"/>
</dbReference>
<accession>W0V075</accession>
<dbReference type="eggNOG" id="COG0583">
    <property type="taxonomic scope" value="Bacteria"/>
</dbReference>
<dbReference type="AlphaFoldDB" id="W0V075"/>
<evidence type="ECO:0000256" key="2">
    <source>
        <dbReference type="ARBA" id="ARBA00023015"/>
    </source>
</evidence>
<keyword evidence="2" id="KW-0805">Transcription regulation</keyword>
<dbReference type="Pfam" id="PF03466">
    <property type="entry name" value="LysR_substrate"/>
    <property type="match status" value="1"/>
</dbReference>
<dbReference type="PROSITE" id="PS50931">
    <property type="entry name" value="HTH_LYSR"/>
    <property type="match status" value="1"/>
</dbReference>
<proteinExistence type="inferred from homology"/>
<dbReference type="PANTHER" id="PTHR30118">
    <property type="entry name" value="HTH-TYPE TRANSCRIPTIONAL REGULATOR LEUO-RELATED"/>
    <property type="match status" value="1"/>
</dbReference>
<dbReference type="OrthoDB" id="8583877at2"/>
<feature type="domain" description="HTH lysR-type" evidence="5">
    <location>
        <begin position="8"/>
        <end position="65"/>
    </location>
</feature>
<dbReference type="PATRIC" id="fig|1349767.4.peg.2330"/>
<evidence type="ECO:0000313" key="6">
    <source>
        <dbReference type="EMBL" id="CDG81276.1"/>
    </source>
</evidence>
<evidence type="ECO:0000256" key="3">
    <source>
        <dbReference type="ARBA" id="ARBA00023125"/>
    </source>
</evidence>
<dbReference type="InterPro" id="IPR036388">
    <property type="entry name" value="WH-like_DNA-bd_sf"/>
</dbReference>
<name>W0V075_9BURK</name>
<organism evidence="6 7">
    <name type="scientific">Janthinobacterium agaricidamnosum NBRC 102515 = DSM 9628</name>
    <dbReference type="NCBI Taxonomy" id="1349767"/>
    <lineage>
        <taxon>Bacteria</taxon>
        <taxon>Pseudomonadati</taxon>
        <taxon>Pseudomonadota</taxon>
        <taxon>Betaproteobacteria</taxon>
        <taxon>Burkholderiales</taxon>
        <taxon>Oxalobacteraceae</taxon>
        <taxon>Janthinobacterium</taxon>
    </lineage>
</organism>
<dbReference type="GO" id="GO:0003677">
    <property type="term" value="F:DNA binding"/>
    <property type="evidence" value="ECO:0007669"/>
    <property type="project" value="UniProtKB-KW"/>
</dbReference>
<dbReference type="InterPro" id="IPR050389">
    <property type="entry name" value="LysR-type_TF"/>
</dbReference>
<evidence type="ECO:0000256" key="1">
    <source>
        <dbReference type="ARBA" id="ARBA00009437"/>
    </source>
</evidence>
<dbReference type="PANTHER" id="PTHR30118:SF15">
    <property type="entry name" value="TRANSCRIPTIONAL REGULATORY PROTEIN"/>
    <property type="match status" value="1"/>
</dbReference>
<dbReference type="HOGENOM" id="CLU_039613_39_0_4"/>
<keyword evidence="4" id="KW-0804">Transcription</keyword>
<dbReference type="GO" id="GO:0003700">
    <property type="term" value="F:DNA-binding transcription factor activity"/>
    <property type="evidence" value="ECO:0007669"/>
    <property type="project" value="InterPro"/>
</dbReference>
<dbReference type="EMBL" id="HG322949">
    <property type="protein sequence ID" value="CDG81276.1"/>
    <property type="molecule type" value="Genomic_DNA"/>
</dbReference>
<reference evidence="6 7" key="1">
    <citation type="journal article" date="2015" name="Genome Announc.">
        <title>Genome Sequence of Mushroom Soft-Rot Pathogen Janthinobacterium agaricidamnosum.</title>
        <authorList>
            <person name="Graupner K."/>
            <person name="Lackner G."/>
            <person name="Hertweck C."/>
        </authorList>
    </citation>
    <scope>NUCLEOTIDE SEQUENCE [LARGE SCALE GENOMIC DNA]</scope>
    <source>
        <strain evidence="7">NBRC 102515 / DSM 9628</strain>
    </source>
</reference>
<dbReference type="Pfam" id="PF00126">
    <property type="entry name" value="HTH_1"/>
    <property type="match status" value="1"/>
</dbReference>
<evidence type="ECO:0000256" key="4">
    <source>
        <dbReference type="ARBA" id="ARBA00023163"/>
    </source>
</evidence>
<dbReference type="KEGG" id="jag:GJA_616"/>
<evidence type="ECO:0000259" key="5">
    <source>
        <dbReference type="PROSITE" id="PS50931"/>
    </source>
</evidence>
<dbReference type="Gene3D" id="3.40.190.10">
    <property type="entry name" value="Periplasmic binding protein-like II"/>
    <property type="match status" value="2"/>
</dbReference>
<dbReference type="SUPFAM" id="SSF53850">
    <property type="entry name" value="Periplasmic binding protein-like II"/>
    <property type="match status" value="1"/>
</dbReference>
<dbReference type="Proteomes" id="UP000027604">
    <property type="component" value="Chromosome I"/>
</dbReference>
<protein>
    <submittedName>
        <fullName evidence="6">Putative transcriptional regulator</fullName>
    </submittedName>
</protein>
<gene>
    <name evidence="6" type="ORF">GJA_616</name>
</gene>
<dbReference type="Gene3D" id="1.10.10.10">
    <property type="entry name" value="Winged helix-like DNA-binding domain superfamily/Winged helix DNA-binding domain"/>
    <property type="match status" value="1"/>
</dbReference>
<keyword evidence="3" id="KW-0238">DNA-binding</keyword>